<sequence>DSFEPVIESIKQPSFWGASDSNGHGGFLRKMYIIAKIPRSLLHPSEQASRCVEEL</sequence>
<organism evidence="1 2">
    <name type="scientific">Microcystis aeruginosa 11-30S32</name>
    <dbReference type="NCBI Taxonomy" id="2358142"/>
    <lineage>
        <taxon>Bacteria</taxon>
        <taxon>Bacillati</taxon>
        <taxon>Cyanobacteriota</taxon>
        <taxon>Cyanophyceae</taxon>
        <taxon>Oscillatoriophycideae</taxon>
        <taxon>Chroococcales</taxon>
        <taxon>Microcystaceae</taxon>
        <taxon>Microcystis</taxon>
    </lineage>
</organism>
<name>A0A510PQY7_MICAE</name>
<feature type="non-terminal residue" evidence="1">
    <location>
        <position position="1"/>
    </location>
</feature>
<protein>
    <submittedName>
        <fullName evidence="1">Uncharacterized protein</fullName>
    </submittedName>
</protein>
<proteinExistence type="predicted"/>
<comment type="caution">
    <text evidence="1">The sequence shown here is derived from an EMBL/GenBank/DDBJ whole genome shotgun (WGS) entry which is preliminary data.</text>
</comment>
<accession>A0A510PQY7</accession>
<evidence type="ECO:0000313" key="1">
    <source>
        <dbReference type="EMBL" id="GCA96297.1"/>
    </source>
</evidence>
<evidence type="ECO:0000313" key="2">
    <source>
        <dbReference type="Proteomes" id="UP000321223"/>
    </source>
</evidence>
<gene>
    <name evidence="1" type="ORF">MAE30S32_49490</name>
</gene>
<dbReference type="EMBL" id="BHVU01000740">
    <property type="protein sequence ID" value="GCA96297.1"/>
    <property type="molecule type" value="Genomic_DNA"/>
</dbReference>
<dbReference type="AlphaFoldDB" id="A0A510PQY7"/>
<dbReference type="Proteomes" id="UP000321223">
    <property type="component" value="Unassembled WGS sequence"/>
</dbReference>
<reference evidence="1 2" key="1">
    <citation type="journal article" date="2019" name="Appl. Environ. Microbiol.">
        <title>Co-occurrence of broad and narrow host-range viruses infecting the toxic bloom-forming cyanobacterium Microcystis aeruginosa.</title>
        <authorList>
            <person name="Morimoto D."/>
            <person name="Tominaga K."/>
            <person name="Nishimura Y."/>
            <person name="Yoshida N."/>
            <person name="Kimura S."/>
            <person name="Sako Y."/>
            <person name="Yoshida T."/>
        </authorList>
    </citation>
    <scope>NUCLEOTIDE SEQUENCE [LARGE SCALE GENOMIC DNA]</scope>
    <source>
        <strain evidence="1 2">11-30S32</strain>
    </source>
</reference>